<reference evidence="3" key="1">
    <citation type="journal article" date="2020" name="Stud. Mycol.">
        <title>101 Dothideomycetes genomes: a test case for predicting lifestyles and emergence of pathogens.</title>
        <authorList>
            <person name="Haridas S."/>
            <person name="Albert R."/>
            <person name="Binder M."/>
            <person name="Bloem J."/>
            <person name="Labutti K."/>
            <person name="Salamov A."/>
            <person name="Andreopoulos B."/>
            <person name="Baker S."/>
            <person name="Barry K."/>
            <person name="Bills G."/>
            <person name="Bluhm B."/>
            <person name="Cannon C."/>
            <person name="Castanera R."/>
            <person name="Culley D."/>
            <person name="Daum C."/>
            <person name="Ezra D."/>
            <person name="Gonzalez J."/>
            <person name="Henrissat B."/>
            <person name="Kuo A."/>
            <person name="Liang C."/>
            <person name="Lipzen A."/>
            <person name="Lutzoni F."/>
            <person name="Magnuson J."/>
            <person name="Mondo S."/>
            <person name="Nolan M."/>
            <person name="Ohm R."/>
            <person name="Pangilinan J."/>
            <person name="Park H.-J."/>
            <person name="Ramirez L."/>
            <person name="Alfaro M."/>
            <person name="Sun H."/>
            <person name="Tritt A."/>
            <person name="Yoshinaga Y."/>
            <person name="Zwiers L.-H."/>
            <person name="Turgeon B."/>
            <person name="Goodwin S."/>
            <person name="Spatafora J."/>
            <person name="Crous P."/>
            <person name="Grigoriev I."/>
        </authorList>
    </citation>
    <scope>NUCLEOTIDE SEQUENCE</scope>
    <source>
        <strain evidence="3">CBS 133067</strain>
    </source>
</reference>
<dbReference type="EMBL" id="ML978121">
    <property type="protein sequence ID" value="KAF2104526.1"/>
    <property type="molecule type" value="Genomic_DNA"/>
</dbReference>
<keyword evidence="2" id="KW-0472">Membrane</keyword>
<feature type="transmembrane region" description="Helical" evidence="2">
    <location>
        <begin position="121"/>
        <end position="150"/>
    </location>
</feature>
<dbReference type="AlphaFoldDB" id="A0A9P4IN11"/>
<feature type="region of interest" description="Disordered" evidence="1">
    <location>
        <begin position="1"/>
        <end position="35"/>
    </location>
</feature>
<dbReference type="Proteomes" id="UP000799772">
    <property type="component" value="Unassembled WGS sequence"/>
</dbReference>
<proteinExistence type="predicted"/>
<keyword evidence="4" id="KW-1185">Reference proteome</keyword>
<evidence type="ECO:0000313" key="4">
    <source>
        <dbReference type="Proteomes" id="UP000799772"/>
    </source>
</evidence>
<evidence type="ECO:0000256" key="1">
    <source>
        <dbReference type="SAM" id="MobiDB-lite"/>
    </source>
</evidence>
<feature type="compositionally biased region" description="Basic residues" evidence="1">
    <location>
        <begin position="408"/>
        <end position="417"/>
    </location>
</feature>
<evidence type="ECO:0000313" key="3">
    <source>
        <dbReference type="EMBL" id="KAF2104526.1"/>
    </source>
</evidence>
<feature type="region of interest" description="Disordered" evidence="1">
    <location>
        <begin position="405"/>
        <end position="426"/>
    </location>
</feature>
<organism evidence="3 4">
    <name type="scientific">Rhizodiscina lignyota</name>
    <dbReference type="NCBI Taxonomy" id="1504668"/>
    <lineage>
        <taxon>Eukaryota</taxon>
        <taxon>Fungi</taxon>
        <taxon>Dikarya</taxon>
        <taxon>Ascomycota</taxon>
        <taxon>Pezizomycotina</taxon>
        <taxon>Dothideomycetes</taxon>
        <taxon>Pleosporomycetidae</taxon>
        <taxon>Aulographales</taxon>
        <taxon>Rhizodiscinaceae</taxon>
        <taxon>Rhizodiscina</taxon>
    </lineage>
</organism>
<keyword evidence="2" id="KW-1133">Transmembrane helix</keyword>
<keyword evidence="2" id="KW-0812">Transmembrane</keyword>
<comment type="caution">
    <text evidence="3">The sequence shown here is derived from an EMBL/GenBank/DDBJ whole genome shotgun (WGS) entry which is preliminary data.</text>
</comment>
<evidence type="ECO:0000256" key="2">
    <source>
        <dbReference type="SAM" id="Phobius"/>
    </source>
</evidence>
<name>A0A9P4IN11_9PEZI</name>
<sequence>MQTSRTSEKRVSSTPDRRPKIESRKAERTLDSHKQPRLAVECSNVARLPCASTREAPRAGAWKARRRSAAGKATLHTSTVSQTGEQYGSLNWARMIARMARMEEQSAACTLRRTAARAHRAWELGLLGSIAAAIALSPPLSLSLLLTLALCRASSIGVRELIKPLRRLSSAPRRSPPRHDGADAIAHLLHALASPRALRLAWRRLAEAHEAGWWASRTRPERRRSLRASCLASSSTARPPPAPAVRRQLAVCLDAPPVFSTPPRQSIGCVPTPVPIPSIPKRAQVPVLPAIRASAAAHSYRWRWPVRLPSHNDYQLALPDAVASRPKRPVHCETRRSETSPPQTPSLAAFFSPPYHHHCCPSPPPRPLERLHASLHAVALVFPEPPICDAPPTRPLTRPFIATIERNHRNHSRRRQPHALLTQRRN</sequence>
<protein>
    <submittedName>
        <fullName evidence="3">Uncharacterized protein</fullName>
    </submittedName>
</protein>
<gene>
    <name evidence="3" type="ORF">NA57DRAFT_51347</name>
</gene>
<feature type="compositionally biased region" description="Basic and acidic residues" evidence="1">
    <location>
        <begin position="1"/>
        <end position="34"/>
    </location>
</feature>
<accession>A0A9P4IN11</accession>